<keyword evidence="2" id="KW-1185">Reference proteome</keyword>
<reference evidence="1 2" key="1">
    <citation type="journal article" date="2016" name="Mol. Biol. Evol.">
        <title>Comparative Genomics of Early-Diverging Mushroom-Forming Fungi Provides Insights into the Origins of Lignocellulose Decay Capabilities.</title>
        <authorList>
            <person name="Nagy L.G."/>
            <person name="Riley R."/>
            <person name="Tritt A."/>
            <person name="Adam C."/>
            <person name="Daum C."/>
            <person name="Floudas D."/>
            <person name="Sun H."/>
            <person name="Yadav J.S."/>
            <person name="Pangilinan J."/>
            <person name="Larsson K.H."/>
            <person name="Matsuura K."/>
            <person name="Barry K."/>
            <person name="Labutti K."/>
            <person name="Kuo R."/>
            <person name="Ohm R.A."/>
            <person name="Bhattacharya S.S."/>
            <person name="Shirouzu T."/>
            <person name="Yoshinaga Y."/>
            <person name="Martin F.M."/>
            <person name="Grigoriev I.V."/>
            <person name="Hibbett D.S."/>
        </authorList>
    </citation>
    <scope>NUCLEOTIDE SEQUENCE [LARGE SCALE GENOMIC DNA]</scope>
    <source>
        <strain evidence="1 2">HHB12029</strain>
    </source>
</reference>
<feature type="non-terminal residue" evidence="1">
    <location>
        <position position="344"/>
    </location>
</feature>
<dbReference type="InParanoid" id="A0A165J2B4"/>
<evidence type="ECO:0000313" key="1">
    <source>
        <dbReference type="EMBL" id="KZV94225.1"/>
    </source>
</evidence>
<sequence>MFASTNGTTDGGVIIDFERTALALIHLIRQCPGASDCATFLEKGVDDDLPNLPGDKLSVQTLMKLGTTLPALRTFDCYALTATEADADALLEARADGLCLFPSLQSFLYWPNKHVPPSVALGLLAHMPSLRVLEVDQEHAADQESTLDRRRRIDLSHLHLRSYRCSELYFGFELPIIHSSNSLESLFLDLGETPKEEPLMLSPFLQLLRARPFNHLRRLILRSGLFCTVDMTMWCDLIHLCPSVRDLHVRCGIDDLPQLLTAVPRPLSTLTIAGNQTYGPQHGDGFFRGLLQMMKSHPTLRTLQKLHLRRCSSDYGILPVNPQDVSPELFSEFAWECTTRRITL</sequence>
<dbReference type="EMBL" id="KV425976">
    <property type="protein sequence ID" value="KZV94225.1"/>
    <property type="molecule type" value="Genomic_DNA"/>
</dbReference>
<proteinExistence type="predicted"/>
<name>A0A165J2B4_EXIGL</name>
<dbReference type="InterPro" id="IPR032675">
    <property type="entry name" value="LRR_dom_sf"/>
</dbReference>
<evidence type="ECO:0000313" key="2">
    <source>
        <dbReference type="Proteomes" id="UP000077266"/>
    </source>
</evidence>
<dbReference type="AlphaFoldDB" id="A0A165J2B4"/>
<accession>A0A165J2B4</accession>
<dbReference type="Proteomes" id="UP000077266">
    <property type="component" value="Unassembled WGS sequence"/>
</dbReference>
<protein>
    <recommendedName>
        <fullName evidence="3">F-box domain-containing protein</fullName>
    </recommendedName>
</protein>
<organism evidence="1 2">
    <name type="scientific">Exidia glandulosa HHB12029</name>
    <dbReference type="NCBI Taxonomy" id="1314781"/>
    <lineage>
        <taxon>Eukaryota</taxon>
        <taxon>Fungi</taxon>
        <taxon>Dikarya</taxon>
        <taxon>Basidiomycota</taxon>
        <taxon>Agaricomycotina</taxon>
        <taxon>Agaricomycetes</taxon>
        <taxon>Auriculariales</taxon>
        <taxon>Exidiaceae</taxon>
        <taxon>Exidia</taxon>
    </lineage>
</organism>
<gene>
    <name evidence="1" type="ORF">EXIGLDRAFT_737234</name>
</gene>
<evidence type="ECO:0008006" key="3">
    <source>
        <dbReference type="Google" id="ProtNLM"/>
    </source>
</evidence>
<dbReference type="Gene3D" id="3.80.10.10">
    <property type="entry name" value="Ribonuclease Inhibitor"/>
    <property type="match status" value="1"/>
</dbReference>
<dbReference type="SUPFAM" id="SSF52047">
    <property type="entry name" value="RNI-like"/>
    <property type="match status" value="1"/>
</dbReference>